<organism evidence="1 2">
    <name type="scientific">Nocardia transvalensis</name>
    <dbReference type="NCBI Taxonomy" id="37333"/>
    <lineage>
        <taxon>Bacteria</taxon>
        <taxon>Bacillati</taxon>
        <taxon>Actinomycetota</taxon>
        <taxon>Actinomycetes</taxon>
        <taxon>Mycobacteriales</taxon>
        <taxon>Nocardiaceae</taxon>
        <taxon>Nocardia</taxon>
    </lineage>
</organism>
<comment type="caution">
    <text evidence="1">The sequence shown here is derived from an EMBL/GenBank/DDBJ whole genome shotgun (WGS) entry which is preliminary data.</text>
</comment>
<sequence length="62" mass="6866">MAEYRPMRREPLIPHAATIDDDVRPECGHPMTQVCDGCTSCTACEGCYCGEAEDEPRYLLAS</sequence>
<reference evidence="1 2" key="1">
    <citation type="submission" date="2020-08" db="EMBL/GenBank/DDBJ databases">
        <title>Sequencing the genomes of 1000 actinobacteria strains.</title>
        <authorList>
            <person name="Klenk H.-P."/>
        </authorList>
    </citation>
    <scope>NUCLEOTIDE SEQUENCE [LARGE SCALE GENOMIC DNA]</scope>
    <source>
        <strain evidence="1 2">DSM 43582</strain>
    </source>
</reference>
<dbReference type="AlphaFoldDB" id="A0A7W9PMN2"/>
<dbReference type="EMBL" id="JACHIT010000003">
    <property type="protein sequence ID" value="MBB5918969.1"/>
    <property type="molecule type" value="Genomic_DNA"/>
</dbReference>
<dbReference type="Proteomes" id="UP000540412">
    <property type="component" value="Unassembled WGS sequence"/>
</dbReference>
<protein>
    <submittedName>
        <fullName evidence="1">Uncharacterized protein</fullName>
    </submittedName>
</protein>
<name>A0A7W9PMN2_9NOCA</name>
<accession>A0A7W9PMN2</accession>
<proteinExistence type="predicted"/>
<dbReference type="RefSeq" id="WP_157185674.1">
    <property type="nucleotide sequence ID" value="NZ_JACHIT010000003.1"/>
</dbReference>
<gene>
    <name evidence="1" type="ORF">BJY24_007902</name>
</gene>
<keyword evidence="2" id="KW-1185">Reference proteome</keyword>
<evidence type="ECO:0000313" key="1">
    <source>
        <dbReference type="EMBL" id="MBB5918969.1"/>
    </source>
</evidence>
<evidence type="ECO:0000313" key="2">
    <source>
        <dbReference type="Proteomes" id="UP000540412"/>
    </source>
</evidence>